<dbReference type="AlphaFoldDB" id="A0A2P2MDG2"/>
<evidence type="ECO:0000313" key="1">
    <source>
        <dbReference type="EMBL" id="MBX28212.1"/>
    </source>
</evidence>
<organism evidence="1">
    <name type="scientific">Rhizophora mucronata</name>
    <name type="common">Asiatic mangrove</name>
    <dbReference type="NCBI Taxonomy" id="61149"/>
    <lineage>
        <taxon>Eukaryota</taxon>
        <taxon>Viridiplantae</taxon>
        <taxon>Streptophyta</taxon>
        <taxon>Embryophyta</taxon>
        <taxon>Tracheophyta</taxon>
        <taxon>Spermatophyta</taxon>
        <taxon>Magnoliopsida</taxon>
        <taxon>eudicotyledons</taxon>
        <taxon>Gunneridae</taxon>
        <taxon>Pentapetalae</taxon>
        <taxon>rosids</taxon>
        <taxon>fabids</taxon>
        <taxon>Malpighiales</taxon>
        <taxon>Rhizophoraceae</taxon>
        <taxon>Rhizophora</taxon>
    </lineage>
</organism>
<dbReference type="EMBL" id="GGEC01047728">
    <property type="protein sequence ID" value="MBX28212.1"/>
    <property type="molecule type" value="Transcribed_RNA"/>
</dbReference>
<reference evidence="1" key="1">
    <citation type="submission" date="2018-02" db="EMBL/GenBank/DDBJ databases">
        <title>Rhizophora mucronata_Transcriptome.</title>
        <authorList>
            <person name="Meera S.P."/>
            <person name="Sreeshan A."/>
            <person name="Augustine A."/>
        </authorList>
    </citation>
    <scope>NUCLEOTIDE SEQUENCE</scope>
    <source>
        <tissue evidence="1">Leaf</tissue>
    </source>
</reference>
<sequence>MRNIVHPVILQSVVISFNLIWSRYRINGLAFRYCAFKILFFT</sequence>
<accession>A0A2P2MDG2</accession>
<proteinExistence type="predicted"/>
<protein>
    <submittedName>
        <fullName evidence="1">Uncharacterized protein</fullName>
    </submittedName>
</protein>
<name>A0A2P2MDG2_RHIMU</name>